<feature type="signal peptide" evidence="2">
    <location>
        <begin position="1"/>
        <end position="17"/>
    </location>
</feature>
<evidence type="ECO:0000256" key="1">
    <source>
        <dbReference type="SAM" id="MobiDB-lite"/>
    </source>
</evidence>
<evidence type="ECO:0000313" key="4">
    <source>
        <dbReference type="Proteomes" id="UP000036947"/>
    </source>
</evidence>
<dbReference type="OrthoDB" id="4991875at2759"/>
<keyword evidence="2" id="KW-0732">Signal</keyword>
<proteinExistence type="predicted"/>
<evidence type="ECO:0000313" key="3">
    <source>
        <dbReference type="EMBL" id="KND93090.1"/>
    </source>
</evidence>
<feature type="compositionally biased region" description="Low complexity" evidence="1">
    <location>
        <begin position="154"/>
        <end position="189"/>
    </location>
</feature>
<name>A0A0L0NH91_TOLOC</name>
<accession>A0A0L0NH91</accession>
<dbReference type="PANTHER" id="PTHR40640:SF1">
    <property type="entry name" value="ANCHORED GLYCOPROTEIN, PUTATIVE (AFU_ORTHOLOGUE AFUA_8G04860)-RELATED"/>
    <property type="match status" value="1"/>
</dbReference>
<gene>
    <name evidence="3" type="ORF">TOPH_02286</name>
</gene>
<feature type="region of interest" description="Disordered" evidence="1">
    <location>
        <begin position="154"/>
        <end position="206"/>
    </location>
</feature>
<comment type="caution">
    <text evidence="3">The sequence shown here is derived from an EMBL/GenBank/DDBJ whole genome shotgun (WGS) entry which is preliminary data.</text>
</comment>
<dbReference type="PANTHER" id="PTHR40640">
    <property type="entry name" value="ANCHORED GLYCOPROTEIN, PUTATIVE (AFU_ORTHOLOGUE AFUA_8G04860)-RELATED"/>
    <property type="match status" value="1"/>
</dbReference>
<feature type="chain" id="PRO_5005545087" evidence="2">
    <location>
        <begin position="18"/>
        <end position="229"/>
    </location>
</feature>
<dbReference type="Proteomes" id="UP000036947">
    <property type="component" value="Unassembled WGS sequence"/>
</dbReference>
<dbReference type="STRING" id="1163406.A0A0L0NH91"/>
<dbReference type="AlphaFoldDB" id="A0A0L0NH91"/>
<evidence type="ECO:0000256" key="2">
    <source>
        <dbReference type="SAM" id="SignalP"/>
    </source>
</evidence>
<reference evidence="3 4" key="1">
    <citation type="journal article" date="2015" name="BMC Genomics">
        <title>The genome of the truffle-parasite Tolypocladium ophioglossoides and the evolution of antifungal peptaibiotics.</title>
        <authorList>
            <person name="Quandt C.A."/>
            <person name="Bushley K.E."/>
            <person name="Spatafora J.W."/>
        </authorList>
    </citation>
    <scope>NUCLEOTIDE SEQUENCE [LARGE SCALE GENOMIC DNA]</scope>
    <source>
        <strain evidence="3 4">CBS 100239</strain>
    </source>
</reference>
<protein>
    <submittedName>
        <fullName evidence="3">Uncharacterized protein</fullName>
    </submittedName>
</protein>
<dbReference type="EMBL" id="LFRF01000004">
    <property type="protein sequence ID" value="KND93090.1"/>
    <property type="molecule type" value="Genomic_DNA"/>
</dbReference>
<sequence>MARALALLAALAGAALAAGSTTTVSLLLPLMDPQKIVGSVVKADSTITTFAFACAPDTPAESCGLPGSQTLAQGPSTWIMTLALNGKDSGAYTQDVNCKLDAAKDVATCHASVSQQDPSSGTFQSEASSVLTGYSSLLLPVTITAGVDKLTATPGATARGTNTNAAPTASTQAAGSGTGSSPTSTQTGTNKGTLPASTSTSSGNAAGPMVTQKAVLAGVAAVVGGAMML</sequence>
<organism evidence="3 4">
    <name type="scientific">Tolypocladium ophioglossoides (strain CBS 100239)</name>
    <name type="common">Snaketongue truffleclub</name>
    <name type="synonym">Elaphocordyceps ophioglossoides</name>
    <dbReference type="NCBI Taxonomy" id="1163406"/>
    <lineage>
        <taxon>Eukaryota</taxon>
        <taxon>Fungi</taxon>
        <taxon>Dikarya</taxon>
        <taxon>Ascomycota</taxon>
        <taxon>Pezizomycotina</taxon>
        <taxon>Sordariomycetes</taxon>
        <taxon>Hypocreomycetidae</taxon>
        <taxon>Hypocreales</taxon>
        <taxon>Ophiocordycipitaceae</taxon>
        <taxon>Tolypocladium</taxon>
    </lineage>
</organism>
<keyword evidence="4" id="KW-1185">Reference proteome</keyword>